<dbReference type="Pfam" id="PF23806">
    <property type="entry name" value="Phage_TTP_14"/>
    <property type="match status" value="1"/>
</dbReference>
<sequence>MATNYPHRDNKTLLPGNSEFHRAFNVGNAPVINAAHGGQYGYAPNNYRYVEEQPYVSQRPYCVVLSTPAGFDHIPGGRQFHGLLRAYMETRSRNWSGLTARTSLDYHDITWAGGAQLSFPTGAQRQFGAISHNALDPEGESFSKLMQVWSEYLIMDPTILHPKAITLNYPGDLLLDEISMASIYFEPTRNFKEIRHAALVLAQMPKETPSIEMSFDIDQTAGRVREVNTEFTGLIEFDTYAAKQIAKAMLQRMPLYNPAGRDAPAGFKTQTATLQGLKDNGIQEMMNAEKRTIVRPDYVG</sequence>
<gene>
    <name evidence="1" type="ORF">LAh10_170</name>
</gene>
<name>A0A514A1I7_9CAUD</name>
<reference evidence="1 2" key="1">
    <citation type="submission" date="2019-04" db="EMBL/GenBank/DDBJ databases">
        <title>Novel bacteriophages capable of disrupting biofilms from clinical strains of Aeromonas hydrophila with intrinsic antibiotic resistance.</title>
        <authorList>
            <person name="Kabwe M."/>
            <person name="Brown T.L."/>
            <person name="Speirs L."/>
            <person name="Ku H."/>
            <person name="Leach M."/>
            <person name="Chan H.T."/>
            <person name="Petrovski S."/>
            <person name="Lock P."/>
            <person name="Tucci J."/>
        </authorList>
    </citation>
    <scope>NUCLEOTIDE SEQUENCE [LARGE SCALE GENOMIC DNA]</scope>
</reference>
<accession>A0A514A1I7</accession>
<keyword evidence="2" id="KW-1185">Reference proteome</keyword>
<evidence type="ECO:0000313" key="1">
    <source>
        <dbReference type="EMBL" id="QDH47092.1"/>
    </source>
</evidence>
<organism evidence="1 2">
    <name type="scientific">Aeromonas phage LAh10</name>
    <dbReference type="NCBI Taxonomy" id="2591025"/>
    <lineage>
        <taxon>Viruses</taxon>
        <taxon>Duplodnaviria</taxon>
        <taxon>Heunggongvirae</taxon>
        <taxon>Uroviricota</taxon>
        <taxon>Caudoviricetes</taxon>
        <taxon>Chimalliviridae</taxon>
        <taxon>Ludhianavirus</taxon>
        <taxon>Ludhianavirus LAh10</taxon>
    </lineage>
</organism>
<dbReference type="InterPro" id="IPR057119">
    <property type="entry name" value="Phage_TTP_14"/>
</dbReference>
<dbReference type="EMBL" id="MK838116">
    <property type="protein sequence ID" value="QDH47092.1"/>
    <property type="molecule type" value="Genomic_DNA"/>
</dbReference>
<evidence type="ECO:0000313" key="2">
    <source>
        <dbReference type="Proteomes" id="UP000318420"/>
    </source>
</evidence>
<protein>
    <submittedName>
        <fullName evidence="1">Putative tail tube protein</fullName>
    </submittedName>
</protein>
<proteinExistence type="predicted"/>
<dbReference type="Proteomes" id="UP000318420">
    <property type="component" value="Segment"/>
</dbReference>